<feature type="transmembrane region" description="Helical" evidence="1">
    <location>
        <begin position="69"/>
        <end position="90"/>
    </location>
</feature>
<feature type="transmembrane region" description="Helical" evidence="1">
    <location>
        <begin position="39"/>
        <end position="57"/>
    </location>
</feature>
<organism evidence="2 3">
    <name type="scientific">Hymenobacter cellulosivorans</name>
    <dbReference type="NCBI Taxonomy" id="2932249"/>
    <lineage>
        <taxon>Bacteria</taxon>
        <taxon>Pseudomonadati</taxon>
        <taxon>Bacteroidota</taxon>
        <taxon>Cytophagia</taxon>
        <taxon>Cytophagales</taxon>
        <taxon>Hymenobacteraceae</taxon>
        <taxon>Hymenobacter</taxon>
    </lineage>
</organism>
<keyword evidence="1" id="KW-0472">Membrane</keyword>
<proteinExistence type="predicted"/>
<gene>
    <name evidence="2" type="ORF">MUN80_24965</name>
</gene>
<evidence type="ECO:0000313" key="3">
    <source>
        <dbReference type="Proteomes" id="UP000831785"/>
    </source>
</evidence>
<dbReference type="Proteomes" id="UP000831785">
    <property type="component" value="Chromosome"/>
</dbReference>
<name>A0ABY4FEU9_9BACT</name>
<feature type="transmembrane region" description="Helical" evidence="1">
    <location>
        <begin position="6"/>
        <end position="27"/>
    </location>
</feature>
<evidence type="ECO:0000256" key="1">
    <source>
        <dbReference type="SAM" id="Phobius"/>
    </source>
</evidence>
<accession>A0ABY4FEU9</accession>
<dbReference type="RefSeq" id="WP_244717541.1">
    <property type="nucleotide sequence ID" value="NZ_CP095049.1"/>
</dbReference>
<reference evidence="2 3" key="1">
    <citation type="submission" date="2022-04" db="EMBL/GenBank/DDBJ databases">
        <title>Hymenobacter sp. isolated from the air.</title>
        <authorList>
            <person name="Won M."/>
            <person name="Lee C.-M."/>
            <person name="Woen H.-Y."/>
            <person name="Kwon S.-W."/>
        </authorList>
    </citation>
    <scope>NUCLEOTIDE SEQUENCE [LARGE SCALE GENOMIC DNA]</scope>
    <source>
        <strain evidence="3">5116 S-27</strain>
    </source>
</reference>
<keyword evidence="3" id="KW-1185">Reference proteome</keyword>
<keyword evidence="1" id="KW-1133">Transmembrane helix</keyword>
<protein>
    <submittedName>
        <fullName evidence="2">Uncharacterized protein</fullName>
    </submittedName>
</protein>
<evidence type="ECO:0000313" key="2">
    <source>
        <dbReference type="EMBL" id="UOQ52976.1"/>
    </source>
</evidence>
<sequence length="101" mass="11892">MAFQFAMALQFSWPVASILLLTLEVLYNYAQHWRPWQRWLLLLTGITLSAFLPVPYVRAAWSELFDVSLYWAFEVCRPWILAAYLVTLWANRNYLRSASSS</sequence>
<dbReference type="EMBL" id="CP095049">
    <property type="protein sequence ID" value="UOQ52976.1"/>
    <property type="molecule type" value="Genomic_DNA"/>
</dbReference>
<keyword evidence="1" id="KW-0812">Transmembrane</keyword>